<dbReference type="GO" id="GO:0016020">
    <property type="term" value="C:membrane"/>
    <property type="evidence" value="ECO:0007669"/>
    <property type="project" value="TreeGrafter"/>
</dbReference>
<accession>A0A9P9ANZ5</accession>
<dbReference type="PANTHER" id="PTHR43798">
    <property type="entry name" value="MONOACYLGLYCEROL LIPASE"/>
    <property type="match status" value="1"/>
</dbReference>
<feature type="domain" description="AB hydrolase-1" evidence="2">
    <location>
        <begin position="39"/>
        <end position="270"/>
    </location>
</feature>
<dbReference type="Gene3D" id="3.40.50.1820">
    <property type="entry name" value="alpha/beta hydrolase"/>
    <property type="match status" value="1"/>
</dbReference>
<evidence type="ECO:0000313" key="4">
    <source>
        <dbReference type="Proteomes" id="UP000777438"/>
    </source>
</evidence>
<dbReference type="GO" id="GO:0016787">
    <property type="term" value="F:hydrolase activity"/>
    <property type="evidence" value="ECO:0007669"/>
    <property type="project" value="UniProtKB-KW"/>
</dbReference>
<name>A0A9P9ANZ5_9HYPO</name>
<dbReference type="Proteomes" id="UP000777438">
    <property type="component" value="Unassembled WGS sequence"/>
</dbReference>
<dbReference type="InterPro" id="IPR050266">
    <property type="entry name" value="AB_hydrolase_sf"/>
</dbReference>
<reference evidence="3 4" key="1">
    <citation type="journal article" date="2021" name="Nat. Commun.">
        <title>Genetic determinants of endophytism in the Arabidopsis root mycobiome.</title>
        <authorList>
            <person name="Mesny F."/>
            <person name="Miyauchi S."/>
            <person name="Thiergart T."/>
            <person name="Pickel B."/>
            <person name="Atanasova L."/>
            <person name="Karlsson M."/>
            <person name="Huettel B."/>
            <person name="Barry K.W."/>
            <person name="Haridas S."/>
            <person name="Chen C."/>
            <person name="Bauer D."/>
            <person name="Andreopoulos W."/>
            <person name="Pangilinan J."/>
            <person name="LaButti K."/>
            <person name="Riley R."/>
            <person name="Lipzen A."/>
            <person name="Clum A."/>
            <person name="Drula E."/>
            <person name="Henrissat B."/>
            <person name="Kohler A."/>
            <person name="Grigoriev I.V."/>
            <person name="Martin F.M."/>
            <person name="Hacquard S."/>
        </authorList>
    </citation>
    <scope>NUCLEOTIDE SEQUENCE [LARGE SCALE GENOMIC DNA]</scope>
    <source>
        <strain evidence="3 4">MPI-CAGE-CH-0241</strain>
    </source>
</reference>
<dbReference type="InterPro" id="IPR000073">
    <property type="entry name" value="AB_hydrolase_1"/>
</dbReference>
<keyword evidence="4" id="KW-1185">Reference proteome</keyword>
<comment type="caution">
    <text evidence="3">The sequence shown here is derived from an EMBL/GenBank/DDBJ whole genome shotgun (WGS) entry which is preliminary data.</text>
</comment>
<gene>
    <name evidence="3" type="ORF">B0T10DRAFT_594400</name>
</gene>
<dbReference type="EMBL" id="JAGPYM010000007">
    <property type="protein sequence ID" value="KAH6892587.1"/>
    <property type="molecule type" value="Genomic_DNA"/>
</dbReference>
<dbReference type="SUPFAM" id="SSF53474">
    <property type="entry name" value="alpha/beta-Hydrolases"/>
    <property type="match status" value="1"/>
</dbReference>
<dbReference type="InterPro" id="IPR029058">
    <property type="entry name" value="AB_hydrolase_fold"/>
</dbReference>
<dbReference type="PANTHER" id="PTHR43798:SF31">
    <property type="entry name" value="AB HYDROLASE SUPERFAMILY PROTEIN YCLE"/>
    <property type="match status" value="1"/>
</dbReference>
<evidence type="ECO:0000256" key="1">
    <source>
        <dbReference type="ARBA" id="ARBA00022801"/>
    </source>
</evidence>
<proteinExistence type="predicted"/>
<organism evidence="3 4">
    <name type="scientific">Thelonectria olida</name>
    <dbReference type="NCBI Taxonomy" id="1576542"/>
    <lineage>
        <taxon>Eukaryota</taxon>
        <taxon>Fungi</taxon>
        <taxon>Dikarya</taxon>
        <taxon>Ascomycota</taxon>
        <taxon>Pezizomycotina</taxon>
        <taxon>Sordariomycetes</taxon>
        <taxon>Hypocreomycetidae</taxon>
        <taxon>Hypocreales</taxon>
        <taxon>Nectriaceae</taxon>
        <taxon>Thelonectria</taxon>
    </lineage>
</organism>
<evidence type="ECO:0000313" key="3">
    <source>
        <dbReference type="EMBL" id="KAH6892587.1"/>
    </source>
</evidence>
<dbReference type="Pfam" id="PF12697">
    <property type="entry name" value="Abhydrolase_6"/>
    <property type="match status" value="1"/>
</dbReference>
<dbReference type="OrthoDB" id="2498029at2759"/>
<keyword evidence="1 3" id="KW-0378">Hydrolase</keyword>
<protein>
    <submittedName>
        <fullName evidence="3">Alpha/Beta hydrolase protein</fullName>
    </submittedName>
</protein>
<sequence>MEFATTSENIEVQPDVKIHAVRTTPNDKARSAHEDALTLVFLHFWGGSTSTWSQVIPQLANSYRTLALDFRGWGRSTGPDDQNAYSIKHLADDVEAVISHYNLRRVVIVGHSMGAKVAQLVTGRNRVAGLRGLFLVAPAPPTPLILPNEMREQQLRAYDSPESAEFVARNVLSAGSLSDAVVDTVVIDMLKGNQWAKLAWPQYGMAEDIHDIAREITAPVYVIVSDSDSVETPERVKKQVLPNVGTASPALVVLPRSGHLMPLEDADGVASHITLFLTSLE</sequence>
<dbReference type="AlphaFoldDB" id="A0A9P9ANZ5"/>
<evidence type="ECO:0000259" key="2">
    <source>
        <dbReference type="Pfam" id="PF12697"/>
    </source>
</evidence>